<feature type="transmembrane region" description="Helical" evidence="1">
    <location>
        <begin position="38"/>
        <end position="55"/>
    </location>
</feature>
<dbReference type="GO" id="GO:0004190">
    <property type="term" value="F:aspartic-type endopeptidase activity"/>
    <property type="evidence" value="ECO:0007669"/>
    <property type="project" value="InterPro"/>
</dbReference>
<proteinExistence type="predicted"/>
<evidence type="ECO:0000313" key="2">
    <source>
        <dbReference type="EMBL" id="SDZ13043.1"/>
    </source>
</evidence>
<dbReference type="InterPro" id="IPR034122">
    <property type="entry name" value="Retropepsin-like_bacterial"/>
</dbReference>
<dbReference type="CDD" id="cd05483">
    <property type="entry name" value="retropepsin_like_bacteria"/>
    <property type="match status" value="1"/>
</dbReference>
<dbReference type="Pfam" id="PF13975">
    <property type="entry name" value="gag-asp_proteas"/>
    <property type="match status" value="1"/>
</dbReference>
<dbReference type="InterPro" id="IPR021109">
    <property type="entry name" value="Peptidase_aspartic_dom_sf"/>
</dbReference>
<dbReference type="Proteomes" id="UP000198914">
    <property type="component" value="Unassembled WGS sequence"/>
</dbReference>
<dbReference type="EMBL" id="FNPX01000006">
    <property type="protein sequence ID" value="SDZ13043.1"/>
    <property type="molecule type" value="Genomic_DNA"/>
</dbReference>
<dbReference type="OrthoDB" id="7595324at2"/>
<keyword evidence="3" id="KW-1185">Reference proteome</keyword>
<keyword evidence="1" id="KW-0812">Transmembrane</keyword>
<dbReference type="SUPFAM" id="SSF50630">
    <property type="entry name" value="Acid proteases"/>
    <property type="match status" value="1"/>
</dbReference>
<dbReference type="AlphaFoldDB" id="A0A1H3QIC0"/>
<protein>
    <submittedName>
        <fullName evidence="2">Aspartyl protease family protein</fullName>
    </submittedName>
</protein>
<keyword evidence="1" id="KW-0472">Membrane</keyword>
<evidence type="ECO:0000256" key="1">
    <source>
        <dbReference type="SAM" id="Phobius"/>
    </source>
</evidence>
<dbReference type="InterPro" id="IPR011969">
    <property type="entry name" value="Clan_AA_Asp_peptidase_C"/>
</dbReference>
<keyword evidence="2" id="KW-0378">Hydrolase</keyword>
<gene>
    <name evidence="2" type="ORF">SAMN05444004_106148</name>
</gene>
<feature type="transmembrane region" description="Helical" evidence="1">
    <location>
        <begin position="6"/>
        <end position="26"/>
    </location>
</feature>
<accession>A0A1H3QIC0</accession>
<keyword evidence="1" id="KW-1133">Transmembrane helix</keyword>
<dbReference type="NCBIfam" id="TIGR02281">
    <property type="entry name" value="clan_AA_DTGA"/>
    <property type="match status" value="1"/>
</dbReference>
<name>A0A1H3QIC0_9RHOB</name>
<dbReference type="InterPro" id="IPR001969">
    <property type="entry name" value="Aspartic_peptidase_AS"/>
</dbReference>
<dbReference type="GO" id="GO:0006508">
    <property type="term" value="P:proteolysis"/>
    <property type="evidence" value="ECO:0007669"/>
    <property type="project" value="UniProtKB-KW"/>
</dbReference>
<evidence type="ECO:0000313" key="3">
    <source>
        <dbReference type="Proteomes" id="UP000198914"/>
    </source>
</evidence>
<keyword evidence="2" id="KW-0645">Protease</keyword>
<dbReference type="PROSITE" id="PS00141">
    <property type="entry name" value="ASP_PROTEASE"/>
    <property type="match status" value="1"/>
</dbReference>
<sequence length="195" mass="21293">MTGDTTATLIYLTLFGLVIGVSYFVANRHRMGQVAQQAAIWFFIFLAAALAFGNWDNIQQTLVPSQTYVSGDGGTVIEIPRRFDGHYYMTLRINGELVDFVVDTGASDIVLSADDARSVGLDLRDLAYMGRAQTANGVIRTAQVFLDEVKVGDMVDTDVRAIVGNGDLGISLLGMSYLNGFGKIEIENDTLRLIR</sequence>
<dbReference type="Gene3D" id="2.40.70.10">
    <property type="entry name" value="Acid Proteases"/>
    <property type="match status" value="1"/>
</dbReference>
<organism evidence="2 3">
    <name type="scientific">Jannaschia faecimaris</name>
    <dbReference type="NCBI Taxonomy" id="1244108"/>
    <lineage>
        <taxon>Bacteria</taxon>
        <taxon>Pseudomonadati</taxon>
        <taxon>Pseudomonadota</taxon>
        <taxon>Alphaproteobacteria</taxon>
        <taxon>Rhodobacterales</taxon>
        <taxon>Roseobacteraceae</taxon>
        <taxon>Jannaschia</taxon>
    </lineage>
</organism>
<dbReference type="STRING" id="1244108.SAMN05444004_106148"/>
<dbReference type="RefSeq" id="WP_092645159.1">
    <property type="nucleotide sequence ID" value="NZ_FNPX01000006.1"/>
</dbReference>
<reference evidence="3" key="1">
    <citation type="submission" date="2016-10" db="EMBL/GenBank/DDBJ databases">
        <authorList>
            <person name="Varghese N."/>
            <person name="Submissions S."/>
        </authorList>
    </citation>
    <scope>NUCLEOTIDE SEQUENCE [LARGE SCALE GENOMIC DNA]</scope>
    <source>
        <strain evidence="3">DSM 100420</strain>
    </source>
</reference>